<dbReference type="Gene3D" id="1.10.10.10">
    <property type="entry name" value="Winged helix-like DNA-binding domain superfamily/Winged helix DNA-binding domain"/>
    <property type="match status" value="1"/>
</dbReference>
<accession>A0AA40VUK7</accession>
<evidence type="ECO:0000313" key="5">
    <source>
        <dbReference type="EMBL" id="MBD6620295.1"/>
    </source>
</evidence>
<dbReference type="SMART" id="SM00065">
    <property type="entry name" value="GAF"/>
    <property type="match status" value="1"/>
</dbReference>
<reference evidence="5" key="1">
    <citation type="submission" date="2019-07" db="EMBL/GenBank/DDBJ databases">
        <title>Toxilogical consequences of a new and cryptic species of cyanobacteria (Komarekiella delphini-convector) recovered from the epidermis of a bottlenose dolphin and 1500 ft. in the air.</title>
        <authorList>
            <person name="Brown A.O."/>
            <person name="Dvorak P."/>
            <person name="Villanueva C.D."/>
            <person name="Foss A.J."/>
            <person name="Garvey A.D."/>
            <person name="Gibson Q.A."/>
            <person name="Johansen J.R."/>
            <person name="Casamatta D.A."/>
        </authorList>
    </citation>
    <scope>NUCLEOTIDE SEQUENCE</scope>
    <source>
        <strain evidence="5">SJRDD-AB1</strain>
    </source>
</reference>
<dbReference type="GO" id="GO:0006355">
    <property type="term" value="P:regulation of DNA-templated transcription"/>
    <property type="evidence" value="ECO:0007669"/>
    <property type="project" value="InterPro"/>
</dbReference>
<dbReference type="EMBL" id="VJXY01000061">
    <property type="protein sequence ID" value="MBD6620295.1"/>
    <property type="molecule type" value="Genomic_DNA"/>
</dbReference>
<dbReference type="SUPFAM" id="SSF55781">
    <property type="entry name" value="GAF domain-like"/>
    <property type="match status" value="1"/>
</dbReference>
<proteinExistence type="predicted"/>
<dbReference type="GO" id="GO:0003677">
    <property type="term" value="F:DNA binding"/>
    <property type="evidence" value="ECO:0007669"/>
    <property type="project" value="UniProtKB-KW"/>
</dbReference>
<dbReference type="PRINTS" id="PR00038">
    <property type="entry name" value="HTHLUXR"/>
</dbReference>
<dbReference type="Pfam" id="PF01590">
    <property type="entry name" value="GAF"/>
    <property type="match status" value="1"/>
</dbReference>
<dbReference type="PANTHER" id="PTHR44688:SF16">
    <property type="entry name" value="DNA-BINDING TRANSCRIPTIONAL ACTIVATOR DEVR_DOSR"/>
    <property type="match status" value="1"/>
</dbReference>
<dbReference type="PANTHER" id="PTHR44688">
    <property type="entry name" value="DNA-BINDING TRANSCRIPTIONAL ACTIVATOR DEVR_DOSR"/>
    <property type="match status" value="1"/>
</dbReference>
<dbReference type="Proteomes" id="UP001165986">
    <property type="component" value="Unassembled WGS sequence"/>
</dbReference>
<keyword evidence="1" id="KW-0805">Transcription regulation</keyword>
<dbReference type="PROSITE" id="PS00622">
    <property type="entry name" value="HTH_LUXR_1"/>
    <property type="match status" value="1"/>
</dbReference>
<dbReference type="RefSeq" id="WP_191761508.1">
    <property type="nucleotide sequence ID" value="NZ_VJXY01000061.1"/>
</dbReference>
<dbReference type="Pfam" id="PF00196">
    <property type="entry name" value="GerE"/>
    <property type="match status" value="1"/>
</dbReference>
<sequence>MANSLHAVFHAIANVRNEQELKRALMDKIGEHFGVQNWGIYLLDEPPTAEIDVPGIPAVCLESNPVGRYVVERHAPAHEQLILSPGDWKHICPRHDHEHVMTGPIVCDGHLVGTLNFTRDKGNPAFNANDLADLSALCLHLSAKMATLRTKPKISNSFLISPLTARELEIAELVAQGLTNAEIGEKLWITQNSVKQALKRMFRKLEVSARTEMVAKLHSISPQQSEQIN</sequence>
<dbReference type="InterPro" id="IPR016032">
    <property type="entry name" value="Sig_transdc_resp-reg_C-effctor"/>
</dbReference>
<keyword evidence="2" id="KW-0238">DNA-binding</keyword>
<dbReference type="CDD" id="cd06170">
    <property type="entry name" value="LuxR_C_like"/>
    <property type="match status" value="1"/>
</dbReference>
<gene>
    <name evidence="5" type="ORF">FNW02_32060</name>
</gene>
<dbReference type="InterPro" id="IPR000792">
    <property type="entry name" value="Tscrpt_reg_LuxR_C"/>
</dbReference>
<feature type="domain" description="HTH luxR-type" evidence="4">
    <location>
        <begin position="156"/>
        <end position="221"/>
    </location>
</feature>
<dbReference type="InterPro" id="IPR029016">
    <property type="entry name" value="GAF-like_dom_sf"/>
</dbReference>
<dbReference type="InterPro" id="IPR003018">
    <property type="entry name" value="GAF"/>
</dbReference>
<dbReference type="PROSITE" id="PS50043">
    <property type="entry name" value="HTH_LUXR_2"/>
    <property type="match status" value="1"/>
</dbReference>
<protein>
    <submittedName>
        <fullName evidence="5">GAF domain-containing protein</fullName>
    </submittedName>
</protein>
<keyword evidence="6" id="KW-1185">Reference proteome</keyword>
<dbReference type="InterPro" id="IPR036388">
    <property type="entry name" value="WH-like_DNA-bd_sf"/>
</dbReference>
<evidence type="ECO:0000313" key="6">
    <source>
        <dbReference type="Proteomes" id="UP001165986"/>
    </source>
</evidence>
<dbReference type="SUPFAM" id="SSF46894">
    <property type="entry name" value="C-terminal effector domain of the bipartite response regulators"/>
    <property type="match status" value="1"/>
</dbReference>
<evidence type="ECO:0000256" key="3">
    <source>
        <dbReference type="ARBA" id="ARBA00023163"/>
    </source>
</evidence>
<evidence type="ECO:0000259" key="4">
    <source>
        <dbReference type="PROSITE" id="PS50043"/>
    </source>
</evidence>
<comment type="caution">
    <text evidence="5">The sequence shown here is derived from an EMBL/GenBank/DDBJ whole genome shotgun (WGS) entry which is preliminary data.</text>
</comment>
<evidence type="ECO:0000256" key="1">
    <source>
        <dbReference type="ARBA" id="ARBA00023015"/>
    </source>
</evidence>
<dbReference type="Gene3D" id="3.30.450.40">
    <property type="match status" value="1"/>
</dbReference>
<dbReference type="SMART" id="SM00421">
    <property type="entry name" value="HTH_LUXR"/>
    <property type="match status" value="1"/>
</dbReference>
<dbReference type="AlphaFoldDB" id="A0AA40VUK7"/>
<keyword evidence="3" id="KW-0804">Transcription</keyword>
<organism evidence="5 6">
    <name type="scientific">Komarekiella delphini-convector SJRDD-AB1</name>
    <dbReference type="NCBI Taxonomy" id="2593771"/>
    <lineage>
        <taxon>Bacteria</taxon>
        <taxon>Bacillati</taxon>
        <taxon>Cyanobacteriota</taxon>
        <taxon>Cyanophyceae</taxon>
        <taxon>Nostocales</taxon>
        <taxon>Nostocaceae</taxon>
        <taxon>Komarekiella</taxon>
        <taxon>Komarekiella delphini-convector</taxon>
    </lineage>
</organism>
<name>A0AA40VUK7_9NOST</name>
<evidence type="ECO:0000256" key="2">
    <source>
        <dbReference type="ARBA" id="ARBA00023125"/>
    </source>
</evidence>